<dbReference type="Proteomes" id="UP001615550">
    <property type="component" value="Unassembled WGS sequence"/>
</dbReference>
<evidence type="ECO:0000313" key="2">
    <source>
        <dbReference type="Proteomes" id="UP001615550"/>
    </source>
</evidence>
<dbReference type="RefSeq" id="WP_400188719.1">
    <property type="nucleotide sequence ID" value="NZ_JBGORX010000010.1"/>
</dbReference>
<sequence length="293" mass="32762">MNFNDLLPGDLILFKLNGELFHVAIFAPEADRVSNLIDATSNKGVARGTLEGIYKILQKCTQTGNLFGLFSNVMDVQVVRSKKLNGQKIVDQAEFWRLQGVTYDVGSLANIMEATWAPSEVASNEEVENNIRKYWNYAQRAHKSMIENPVTPSFLSVFCSFFLTPIWNLPRGFVGFFVEFIHYLTKTPSQKTAASGVNCAGFVLTTLAAVALNDQSLLNVEECQKKLGRIAEINPQHYSLIKVMDHVFSDAESFEDKGMLDVNVLSLKPFDKTLFHAEHEQDAIAKTNLAFAQ</sequence>
<evidence type="ECO:0000313" key="1">
    <source>
        <dbReference type="EMBL" id="MFJ1269904.1"/>
    </source>
</evidence>
<reference evidence="1 2" key="1">
    <citation type="submission" date="2024-08" db="EMBL/GenBank/DDBJ databases">
        <title>Draft Genome Sequence of Legionella lytica strain DSB2004, Isolated From a Fire Sprinkler System.</title>
        <authorList>
            <person name="Everhart A.D."/>
            <person name="Kidane D.T."/>
            <person name="Farone A.L."/>
            <person name="Farone M.B."/>
        </authorList>
    </citation>
    <scope>NUCLEOTIDE SEQUENCE [LARGE SCALE GENOMIC DNA]</scope>
    <source>
        <strain evidence="1 2">DSB2004</strain>
    </source>
</reference>
<dbReference type="EMBL" id="JBGORX010000010">
    <property type="protein sequence ID" value="MFJ1269904.1"/>
    <property type="molecule type" value="Genomic_DNA"/>
</dbReference>
<organism evidence="1 2">
    <name type="scientific">Legionella lytica</name>
    <dbReference type="NCBI Taxonomy" id="96232"/>
    <lineage>
        <taxon>Bacteria</taxon>
        <taxon>Pseudomonadati</taxon>
        <taxon>Pseudomonadota</taxon>
        <taxon>Gammaproteobacteria</taxon>
        <taxon>Legionellales</taxon>
        <taxon>Legionellaceae</taxon>
        <taxon>Legionella</taxon>
    </lineage>
</organism>
<name>A0ABW8DB23_9GAMM</name>
<proteinExistence type="predicted"/>
<keyword evidence="2" id="KW-1185">Reference proteome</keyword>
<gene>
    <name evidence="1" type="ORF">ACD661_15190</name>
</gene>
<comment type="caution">
    <text evidence="1">The sequence shown here is derived from an EMBL/GenBank/DDBJ whole genome shotgun (WGS) entry which is preliminary data.</text>
</comment>
<protein>
    <submittedName>
        <fullName evidence="1">Uncharacterized protein</fullName>
    </submittedName>
</protein>
<accession>A0ABW8DB23</accession>